<keyword evidence="2" id="KW-0804">Transcription</keyword>
<evidence type="ECO:0000259" key="3">
    <source>
        <dbReference type="PROSITE" id="PS01124"/>
    </source>
</evidence>
<keyword evidence="1" id="KW-0805">Transcription regulation</keyword>
<dbReference type="Pfam" id="PF01965">
    <property type="entry name" value="DJ-1_PfpI"/>
    <property type="match status" value="1"/>
</dbReference>
<feature type="domain" description="HTH araC/xylS-type" evidence="3">
    <location>
        <begin position="235"/>
        <end position="333"/>
    </location>
</feature>
<dbReference type="SMART" id="SM00342">
    <property type="entry name" value="HTH_ARAC"/>
    <property type="match status" value="1"/>
</dbReference>
<name>A0ABV2YNN6_9ACTN</name>
<dbReference type="PANTHER" id="PTHR43130">
    <property type="entry name" value="ARAC-FAMILY TRANSCRIPTIONAL REGULATOR"/>
    <property type="match status" value="1"/>
</dbReference>
<organism evidence="4 5">
    <name type="scientific">Streptomyces fragilis</name>
    <dbReference type="NCBI Taxonomy" id="67301"/>
    <lineage>
        <taxon>Bacteria</taxon>
        <taxon>Bacillati</taxon>
        <taxon>Actinomycetota</taxon>
        <taxon>Actinomycetes</taxon>
        <taxon>Kitasatosporales</taxon>
        <taxon>Streptomycetaceae</taxon>
        <taxon>Streptomyces</taxon>
    </lineage>
</organism>
<dbReference type="Pfam" id="PF12833">
    <property type="entry name" value="HTH_18"/>
    <property type="match status" value="1"/>
</dbReference>
<dbReference type="InterPro" id="IPR018060">
    <property type="entry name" value="HTH_AraC"/>
</dbReference>
<dbReference type="SUPFAM" id="SSF52317">
    <property type="entry name" value="Class I glutamine amidotransferase-like"/>
    <property type="match status" value="1"/>
</dbReference>
<reference evidence="4 5" key="1">
    <citation type="submission" date="2024-06" db="EMBL/GenBank/DDBJ databases">
        <title>The Natural Products Discovery Center: Release of the First 8490 Sequenced Strains for Exploring Actinobacteria Biosynthetic Diversity.</title>
        <authorList>
            <person name="Kalkreuter E."/>
            <person name="Kautsar S.A."/>
            <person name="Yang D."/>
            <person name="Bader C.D."/>
            <person name="Teijaro C.N."/>
            <person name="Fluegel L."/>
            <person name="Davis C.M."/>
            <person name="Simpson J.R."/>
            <person name="Lauterbach L."/>
            <person name="Steele A.D."/>
            <person name="Gui C."/>
            <person name="Meng S."/>
            <person name="Li G."/>
            <person name="Viehrig K."/>
            <person name="Ye F."/>
            <person name="Su P."/>
            <person name="Kiefer A.F."/>
            <person name="Nichols A."/>
            <person name="Cepeda A.J."/>
            <person name="Yan W."/>
            <person name="Fan B."/>
            <person name="Jiang Y."/>
            <person name="Adhikari A."/>
            <person name="Zheng C.-J."/>
            <person name="Schuster L."/>
            <person name="Cowan T.M."/>
            <person name="Smanski M.J."/>
            <person name="Chevrette M.G."/>
            <person name="De Carvalho L.P.S."/>
            <person name="Shen B."/>
        </authorList>
    </citation>
    <scope>NUCLEOTIDE SEQUENCE [LARGE SCALE GENOMIC DNA]</scope>
    <source>
        <strain evidence="4 5">NPDC038104</strain>
    </source>
</reference>
<protein>
    <submittedName>
        <fullName evidence="4">Helix-turn-helix domain-containing protein</fullName>
    </submittedName>
</protein>
<dbReference type="SUPFAM" id="SSF46689">
    <property type="entry name" value="Homeodomain-like"/>
    <property type="match status" value="2"/>
</dbReference>
<accession>A0ABV2YNN6</accession>
<gene>
    <name evidence="4" type="ORF">AB0E65_24415</name>
</gene>
<dbReference type="Proteomes" id="UP001550850">
    <property type="component" value="Unassembled WGS sequence"/>
</dbReference>
<dbReference type="Gene3D" id="1.10.10.60">
    <property type="entry name" value="Homeodomain-like"/>
    <property type="match status" value="1"/>
</dbReference>
<sequence>MDDNGTPVGGAPLGDASGRPHVVAVAVTDGATNFELAVPCEVFGIDRSDVVDPWYELRLCAVEPGPLRTSAGLTVSTEHGLEDLAEADTVVVAACPRRVQLDPPPGLLDALRTAHARGRRIVSLCSGAYVLAAAGLLDGRRATTHWMNTVDFAHRFPRVTYDPSALYVEDGTVFTSAGTGAAIDLCLHLVRTDHGSAVANEVARRMVVPPHREGGQTQYAKPLPARARRREEGLGPVLEWARERLHEPLTVAGMARRAHLSERTFARRFRDTLGTTPLQWILRERVLLAQELLETTDDPVESVAHRTGFGNAANLRRHFGRLTTVSPQTYRHVFRHRSAPAARGSAVGG</sequence>
<dbReference type="Gene3D" id="3.40.50.880">
    <property type="match status" value="1"/>
</dbReference>
<dbReference type="CDD" id="cd03137">
    <property type="entry name" value="GATase1_AraC_1"/>
    <property type="match status" value="1"/>
</dbReference>
<keyword evidence="5" id="KW-1185">Reference proteome</keyword>
<comment type="caution">
    <text evidence="4">The sequence shown here is derived from an EMBL/GenBank/DDBJ whole genome shotgun (WGS) entry which is preliminary data.</text>
</comment>
<evidence type="ECO:0000313" key="5">
    <source>
        <dbReference type="Proteomes" id="UP001550850"/>
    </source>
</evidence>
<dbReference type="PROSITE" id="PS01124">
    <property type="entry name" value="HTH_ARAC_FAMILY_2"/>
    <property type="match status" value="1"/>
</dbReference>
<evidence type="ECO:0000313" key="4">
    <source>
        <dbReference type="EMBL" id="MEU3557332.1"/>
    </source>
</evidence>
<dbReference type="InterPro" id="IPR052158">
    <property type="entry name" value="INH-QAR"/>
</dbReference>
<dbReference type="InterPro" id="IPR009057">
    <property type="entry name" value="Homeodomain-like_sf"/>
</dbReference>
<dbReference type="InterPro" id="IPR029062">
    <property type="entry name" value="Class_I_gatase-like"/>
</dbReference>
<dbReference type="RefSeq" id="WP_108955679.1">
    <property type="nucleotide sequence ID" value="NZ_BEVZ01000006.1"/>
</dbReference>
<dbReference type="EMBL" id="JBEZUR010000054">
    <property type="protein sequence ID" value="MEU3557332.1"/>
    <property type="molecule type" value="Genomic_DNA"/>
</dbReference>
<evidence type="ECO:0000256" key="2">
    <source>
        <dbReference type="ARBA" id="ARBA00023163"/>
    </source>
</evidence>
<dbReference type="InterPro" id="IPR002818">
    <property type="entry name" value="DJ-1/PfpI"/>
</dbReference>
<proteinExistence type="predicted"/>
<dbReference type="PANTHER" id="PTHR43130:SF3">
    <property type="entry name" value="HTH-TYPE TRANSCRIPTIONAL REGULATOR RV1931C"/>
    <property type="match status" value="1"/>
</dbReference>
<evidence type="ECO:0000256" key="1">
    <source>
        <dbReference type="ARBA" id="ARBA00023015"/>
    </source>
</evidence>